<dbReference type="AlphaFoldDB" id="A0A815Q679"/>
<dbReference type="EMBL" id="CAJNOQ010019892">
    <property type="protein sequence ID" value="CAF1459106.1"/>
    <property type="molecule type" value="Genomic_DNA"/>
</dbReference>
<dbReference type="OrthoDB" id="406597at2759"/>
<keyword evidence="3" id="KW-1185">Reference proteome</keyword>
<evidence type="ECO:0000313" key="3">
    <source>
        <dbReference type="Proteomes" id="UP000663829"/>
    </source>
</evidence>
<sequence length="571" mass="66176">TDQFYSRTEIASCNYAARQFGVENGIYLVNHQDTSRQHTVFLRSSSACIFVAWQHPFSLYTISNQNKIIKSQYNIDLSTINVYGTRYLGEGLIIGTYILSDYWHTPNINYNERQAFVNATSFFIPVPVRNHSLKYAGGWDSNDYQIDISKQHGISEYQWLIDRCVQLGITRITFGPSNSNVSSRFSTTEGKWYPTIDLIRSTIQYMLDYAAMKNVKLISYVYSPLGYRAEGDENWLFPSDHCGPYCSSLASVQFQEYFLKLLVDFVVATGLAIIHTILPARDLEEFNRFPANFLEFWIKWLKWINDNLEEIRNSIPFTSYATTDCDGWSLMKTNGYDGYLFLFNPNYFQNNLNFKLDGTLNIVGPSEQGYWLLSEIYPENKHSQFIEYNEILELILDGQSATIYQLSFIQFLEKPIVVGTSGDIFLVKQDTLAINGVFVATLMISEQVVDQLNNRRNEYSVNWIDEELNDASWLGPHRLLLFIFIVNPNDQWIINATLNNATVFANKAYNTRNPIDHDRFIGFYLDLTNMKIQANNEYFVLLSMPEMKAGQFKGLFWENIEQILVKHKIFK</sequence>
<proteinExistence type="predicted"/>
<gene>
    <name evidence="1" type="ORF">GPM918_LOCUS35015</name>
    <name evidence="2" type="ORF">SRO942_LOCUS35727</name>
</gene>
<evidence type="ECO:0000313" key="2">
    <source>
        <dbReference type="EMBL" id="CAF4329913.1"/>
    </source>
</evidence>
<comment type="caution">
    <text evidence="1">The sequence shown here is derived from an EMBL/GenBank/DDBJ whole genome shotgun (WGS) entry which is preliminary data.</text>
</comment>
<feature type="non-terminal residue" evidence="1">
    <location>
        <position position="1"/>
    </location>
</feature>
<dbReference type="EMBL" id="CAJOBC010085346">
    <property type="protein sequence ID" value="CAF4329913.1"/>
    <property type="molecule type" value="Genomic_DNA"/>
</dbReference>
<dbReference type="Proteomes" id="UP000681722">
    <property type="component" value="Unassembled WGS sequence"/>
</dbReference>
<evidence type="ECO:0000313" key="1">
    <source>
        <dbReference type="EMBL" id="CAF1459106.1"/>
    </source>
</evidence>
<feature type="non-terminal residue" evidence="1">
    <location>
        <position position="571"/>
    </location>
</feature>
<protein>
    <submittedName>
        <fullName evidence="1">Uncharacterized protein</fullName>
    </submittedName>
</protein>
<dbReference type="Proteomes" id="UP000663829">
    <property type="component" value="Unassembled WGS sequence"/>
</dbReference>
<name>A0A815Q679_9BILA</name>
<accession>A0A815Q679</accession>
<dbReference type="Gene3D" id="3.40.1170.60">
    <property type="match status" value="1"/>
</dbReference>
<reference evidence="1" key="1">
    <citation type="submission" date="2021-02" db="EMBL/GenBank/DDBJ databases">
        <authorList>
            <person name="Nowell W R."/>
        </authorList>
    </citation>
    <scope>NUCLEOTIDE SEQUENCE</scope>
</reference>
<organism evidence="1 3">
    <name type="scientific">Didymodactylos carnosus</name>
    <dbReference type="NCBI Taxonomy" id="1234261"/>
    <lineage>
        <taxon>Eukaryota</taxon>
        <taxon>Metazoa</taxon>
        <taxon>Spiralia</taxon>
        <taxon>Gnathifera</taxon>
        <taxon>Rotifera</taxon>
        <taxon>Eurotatoria</taxon>
        <taxon>Bdelloidea</taxon>
        <taxon>Philodinida</taxon>
        <taxon>Philodinidae</taxon>
        <taxon>Didymodactylos</taxon>
    </lineage>
</organism>